<name>A0AAP0DCU4_9ASTR</name>
<accession>A0AAP0DCU4</accession>
<dbReference type="Proteomes" id="UP001408789">
    <property type="component" value="Unassembled WGS sequence"/>
</dbReference>
<comment type="caution">
    <text evidence="1">The sequence shown here is derived from an EMBL/GenBank/DDBJ whole genome shotgun (WGS) entry which is preliminary data.</text>
</comment>
<dbReference type="Pfam" id="PF04827">
    <property type="entry name" value="Plant_tran"/>
    <property type="match status" value="1"/>
</dbReference>
<dbReference type="PANTHER" id="PTHR47150:SF6">
    <property type="entry name" value="OS01G0872900 PROTEIN"/>
    <property type="match status" value="1"/>
</dbReference>
<protein>
    <recommendedName>
        <fullName evidence="3">DDE Tnp4 domain-containing protein</fullName>
    </recommendedName>
</protein>
<evidence type="ECO:0008006" key="3">
    <source>
        <dbReference type="Google" id="ProtNLM"/>
    </source>
</evidence>
<gene>
    <name evidence="1" type="ORF">SSX86_010602</name>
</gene>
<dbReference type="PANTHER" id="PTHR47150">
    <property type="entry name" value="OS12G0169200 PROTEIN"/>
    <property type="match status" value="1"/>
</dbReference>
<sequence length="155" mass="18328">MAYYLTDGIYPPRAAFVKPITSPQLRKHKLFAKQQEAVRKDVERAFGVLQSRFAHLRHPCLVWDKEMIGKVMKACIIIHNMIVEDERDTYLHYHDPSEFLNSSTEDDEHAQFSMERIANLSRYMTNRAQLRNRETHNALKNDLIEHVWKSRSTDE</sequence>
<proteinExistence type="predicted"/>
<dbReference type="EMBL" id="JBCNJP010000012">
    <property type="protein sequence ID" value="KAK9070202.1"/>
    <property type="molecule type" value="Genomic_DNA"/>
</dbReference>
<organism evidence="1 2">
    <name type="scientific">Deinandra increscens subsp. villosa</name>
    <dbReference type="NCBI Taxonomy" id="3103831"/>
    <lineage>
        <taxon>Eukaryota</taxon>
        <taxon>Viridiplantae</taxon>
        <taxon>Streptophyta</taxon>
        <taxon>Embryophyta</taxon>
        <taxon>Tracheophyta</taxon>
        <taxon>Spermatophyta</taxon>
        <taxon>Magnoliopsida</taxon>
        <taxon>eudicotyledons</taxon>
        <taxon>Gunneridae</taxon>
        <taxon>Pentapetalae</taxon>
        <taxon>asterids</taxon>
        <taxon>campanulids</taxon>
        <taxon>Asterales</taxon>
        <taxon>Asteraceae</taxon>
        <taxon>Asteroideae</taxon>
        <taxon>Heliantheae alliance</taxon>
        <taxon>Madieae</taxon>
        <taxon>Madiinae</taxon>
        <taxon>Deinandra</taxon>
    </lineage>
</organism>
<dbReference type="InterPro" id="IPR006912">
    <property type="entry name" value="Harbinger_derived_prot"/>
</dbReference>
<dbReference type="AlphaFoldDB" id="A0AAP0DCU4"/>
<evidence type="ECO:0000313" key="1">
    <source>
        <dbReference type="EMBL" id="KAK9070202.1"/>
    </source>
</evidence>
<evidence type="ECO:0000313" key="2">
    <source>
        <dbReference type="Proteomes" id="UP001408789"/>
    </source>
</evidence>
<reference evidence="1 2" key="1">
    <citation type="submission" date="2024-04" db="EMBL/GenBank/DDBJ databases">
        <title>The reference genome of an endangered Asteraceae, Deinandra increscens subsp. villosa, native to the Central Coast of California.</title>
        <authorList>
            <person name="Guilliams M."/>
            <person name="Hasenstab-Lehman K."/>
            <person name="Meyer R."/>
            <person name="Mcevoy S."/>
        </authorList>
    </citation>
    <scope>NUCLEOTIDE SEQUENCE [LARGE SCALE GENOMIC DNA]</scope>
    <source>
        <tissue evidence="1">Leaf</tissue>
    </source>
</reference>
<keyword evidence="2" id="KW-1185">Reference proteome</keyword>